<dbReference type="PROSITE" id="PS50175">
    <property type="entry name" value="ASP_PROT_RETROV"/>
    <property type="match status" value="1"/>
</dbReference>
<evidence type="ECO:0000259" key="2">
    <source>
        <dbReference type="PROSITE" id="PS50175"/>
    </source>
</evidence>
<keyword evidence="1" id="KW-0378">Hydrolase</keyword>
<evidence type="ECO:0000313" key="3">
    <source>
        <dbReference type="EMBL" id="PJE78327.1"/>
    </source>
</evidence>
<comment type="caution">
    <text evidence="3">The sequence shown here is derived from an EMBL/GenBank/DDBJ whole genome shotgun (WGS) entry which is preliminary data.</text>
</comment>
<reference evidence="3" key="1">
    <citation type="journal article" date="2017" name="Appl. Environ. Microbiol.">
        <title>Molecular characterization of an Endozoicomonas-like organism causing infection in king scallop Pecten maximus L.</title>
        <authorList>
            <person name="Cano I."/>
            <person name="van Aerle R."/>
            <person name="Ross S."/>
            <person name="Verner-Jeffreys D.W."/>
            <person name="Paley R.K."/>
            <person name="Rimmer G."/>
            <person name="Ryder D."/>
            <person name="Hooper P."/>
            <person name="Stone D."/>
            <person name="Feist S.W."/>
        </authorList>
    </citation>
    <scope>NUCLEOTIDE SEQUENCE</scope>
</reference>
<name>A0A2H9T541_9ZZZZ</name>
<dbReference type="GO" id="GO:0006508">
    <property type="term" value="P:proteolysis"/>
    <property type="evidence" value="ECO:0007669"/>
    <property type="project" value="InterPro"/>
</dbReference>
<dbReference type="InterPro" id="IPR021109">
    <property type="entry name" value="Peptidase_aspartic_dom_sf"/>
</dbReference>
<sequence length="185" mass="20063">MDSMEVFNPMPTTPMVVSTDPANVLLDISSSLPISQPVNSEATGAFSTVDDAFCVTSKPEVVYINRICASSSLVKVTVGEVPITARIDSGAEMTIISTSVFDRLRKKPKKLKDVVMHLADTESSLNGTWIAPISLKIGSSVFKESVYVAPISDEMLLGHDLLHKWGTIHDMKTDTLLIGEMSCIF</sequence>
<protein>
    <recommendedName>
        <fullName evidence="2">Peptidase A2 domain-containing protein</fullName>
    </recommendedName>
</protein>
<dbReference type="SUPFAM" id="SSF50630">
    <property type="entry name" value="Acid proteases"/>
    <property type="match status" value="1"/>
</dbReference>
<feature type="domain" description="Peptidase A2" evidence="2">
    <location>
        <begin position="83"/>
        <end position="161"/>
    </location>
</feature>
<organism evidence="3">
    <name type="scientific">invertebrate metagenome</name>
    <dbReference type="NCBI Taxonomy" id="1711999"/>
    <lineage>
        <taxon>unclassified sequences</taxon>
        <taxon>metagenomes</taxon>
        <taxon>organismal metagenomes</taxon>
    </lineage>
</organism>
<dbReference type="Pfam" id="PF13975">
    <property type="entry name" value="gag-asp_proteas"/>
    <property type="match status" value="1"/>
</dbReference>
<dbReference type="Gene3D" id="2.40.70.10">
    <property type="entry name" value="Acid Proteases"/>
    <property type="match status" value="1"/>
</dbReference>
<gene>
    <name evidence="3" type="ORF">CI610_02742</name>
</gene>
<proteinExistence type="predicted"/>
<dbReference type="InterPro" id="IPR001995">
    <property type="entry name" value="Peptidase_A2_cat"/>
</dbReference>
<evidence type="ECO:0000256" key="1">
    <source>
        <dbReference type="ARBA" id="ARBA00022801"/>
    </source>
</evidence>
<accession>A0A2H9T541</accession>
<dbReference type="CDD" id="cd00303">
    <property type="entry name" value="retropepsin_like"/>
    <property type="match status" value="1"/>
</dbReference>
<dbReference type="EMBL" id="NSIT01000204">
    <property type="protein sequence ID" value="PJE78327.1"/>
    <property type="molecule type" value="Genomic_DNA"/>
</dbReference>
<dbReference type="GO" id="GO:0004190">
    <property type="term" value="F:aspartic-type endopeptidase activity"/>
    <property type="evidence" value="ECO:0007669"/>
    <property type="project" value="InterPro"/>
</dbReference>
<dbReference type="AlphaFoldDB" id="A0A2H9T541"/>